<evidence type="ECO:0000256" key="1">
    <source>
        <dbReference type="SAM" id="MobiDB-lite"/>
    </source>
</evidence>
<dbReference type="AlphaFoldDB" id="A0AAN6VQ90"/>
<organism evidence="3 4">
    <name type="scientific">Chaetomidium leptoderma</name>
    <dbReference type="NCBI Taxonomy" id="669021"/>
    <lineage>
        <taxon>Eukaryota</taxon>
        <taxon>Fungi</taxon>
        <taxon>Dikarya</taxon>
        <taxon>Ascomycota</taxon>
        <taxon>Pezizomycotina</taxon>
        <taxon>Sordariomycetes</taxon>
        <taxon>Sordariomycetidae</taxon>
        <taxon>Sordariales</taxon>
        <taxon>Chaetomiaceae</taxon>
        <taxon>Chaetomidium</taxon>
    </lineage>
</organism>
<evidence type="ECO:0000256" key="2">
    <source>
        <dbReference type="SAM" id="Phobius"/>
    </source>
</evidence>
<reference evidence="3" key="2">
    <citation type="submission" date="2023-05" db="EMBL/GenBank/DDBJ databases">
        <authorList>
            <consortium name="Lawrence Berkeley National Laboratory"/>
            <person name="Steindorff A."/>
            <person name="Hensen N."/>
            <person name="Bonometti L."/>
            <person name="Westerberg I."/>
            <person name="Brannstrom I.O."/>
            <person name="Guillou S."/>
            <person name="Cros-Aarteil S."/>
            <person name="Calhoun S."/>
            <person name="Haridas S."/>
            <person name="Kuo A."/>
            <person name="Mondo S."/>
            <person name="Pangilinan J."/>
            <person name="Riley R."/>
            <person name="Labutti K."/>
            <person name="Andreopoulos B."/>
            <person name="Lipzen A."/>
            <person name="Chen C."/>
            <person name="Yanf M."/>
            <person name="Daum C."/>
            <person name="Ng V."/>
            <person name="Clum A."/>
            <person name="Ohm R."/>
            <person name="Martin F."/>
            <person name="Silar P."/>
            <person name="Natvig D."/>
            <person name="Lalanne C."/>
            <person name="Gautier V."/>
            <person name="Ament-Velasquez S.L."/>
            <person name="Kruys A."/>
            <person name="Hutchinson M.I."/>
            <person name="Powell A.J."/>
            <person name="Barry K."/>
            <person name="Miller A.N."/>
            <person name="Grigoriev I.V."/>
            <person name="Debuchy R."/>
            <person name="Gladieux P."/>
            <person name="Thoren M.H."/>
            <person name="Johannesson H."/>
        </authorList>
    </citation>
    <scope>NUCLEOTIDE SEQUENCE</scope>
    <source>
        <strain evidence="3">CBS 538.74</strain>
    </source>
</reference>
<keyword evidence="2" id="KW-0812">Transmembrane</keyword>
<evidence type="ECO:0000313" key="4">
    <source>
        <dbReference type="Proteomes" id="UP001302745"/>
    </source>
</evidence>
<evidence type="ECO:0000313" key="3">
    <source>
        <dbReference type="EMBL" id="KAK4154901.1"/>
    </source>
</evidence>
<dbReference type="EMBL" id="MU856899">
    <property type="protein sequence ID" value="KAK4154901.1"/>
    <property type="molecule type" value="Genomic_DNA"/>
</dbReference>
<accession>A0AAN6VQ90</accession>
<protein>
    <submittedName>
        <fullName evidence="3">Uncharacterized protein</fullName>
    </submittedName>
</protein>
<comment type="caution">
    <text evidence="3">The sequence shown here is derived from an EMBL/GenBank/DDBJ whole genome shotgun (WGS) entry which is preliminary data.</text>
</comment>
<keyword evidence="4" id="KW-1185">Reference proteome</keyword>
<reference evidence="3" key="1">
    <citation type="journal article" date="2023" name="Mol. Phylogenet. Evol.">
        <title>Genome-scale phylogeny and comparative genomics of the fungal order Sordariales.</title>
        <authorList>
            <person name="Hensen N."/>
            <person name="Bonometti L."/>
            <person name="Westerberg I."/>
            <person name="Brannstrom I.O."/>
            <person name="Guillou S."/>
            <person name="Cros-Aarteil S."/>
            <person name="Calhoun S."/>
            <person name="Haridas S."/>
            <person name="Kuo A."/>
            <person name="Mondo S."/>
            <person name="Pangilinan J."/>
            <person name="Riley R."/>
            <person name="LaButti K."/>
            <person name="Andreopoulos B."/>
            <person name="Lipzen A."/>
            <person name="Chen C."/>
            <person name="Yan M."/>
            <person name="Daum C."/>
            <person name="Ng V."/>
            <person name="Clum A."/>
            <person name="Steindorff A."/>
            <person name="Ohm R.A."/>
            <person name="Martin F."/>
            <person name="Silar P."/>
            <person name="Natvig D.O."/>
            <person name="Lalanne C."/>
            <person name="Gautier V."/>
            <person name="Ament-Velasquez S.L."/>
            <person name="Kruys A."/>
            <person name="Hutchinson M.I."/>
            <person name="Powell A.J."/>
            <person name="Barry K."/>
            <person name="Miller A.N."/>
            <person name="Grigoriev I.V."/>
            <person name="Debuchy R."/>
            <person name="Gladieux P."/>
            <person name="Hiltunen Thoren M."/>
            <person name="Johannesson H."/>
        </authorList>
    </citation>
    <scope>NUCLEOTIDE SEQUENCE</scope>
    <source>
        <strain evidence="3">CBS 538.74</strain>
    </source>
</reference>
<feature type="region of interest" description="Disordered" evidence="1">
    <location>
        <begin position="1024"/>
        <end position="1050"/>
    </location>
</feature>
<gene>
    <name evidence="3" type="ORF">C8A00DRAFT_32256</name>
</gene>
<feature type="compositionally biased region" description="Basic and acidic residues" evidence="1">
    <location>
        <begin position="418"/>
        <end position="431"/>
    </location>
</feature>
<feature type="compositionally biased region" description="Acidic residues" evidence="1">
    <location>
        <begin position="402"/>
        <end position="417"/>
    </location>
</feature>
<feature type="transmembrane region" description="Helical" evidence="2">
    <location>
        <begin position="938"/>
        <end position="964"/>
    </location>
</feature>
<proteinExistence type="predicted"/>
<sequence>MEASIRAATHDTALAAFHTADFSSFLSHLTDAVSAAWPDRLGARYKKVKVLLLSWDQDDLDVEPQVRNLESVFGGLYHYDTEYWKIPSRRSAVELSRKVADLADAHGQEGNLLILYYGGHARPSDQAGGSPVWAANRNRNSPTVHSSILHSLLSDVDCDVLMLHDCGHNTIQAGEAYTGNGVIETLAAGGLESTPVEGSGHSFTASLIQELAHAAHTTDWLSAVELHRRLINQLQAWSPTVSFANDTYSLVQVDRHTGQPMFERPRRQTPIHSFLAKKPKTIFLTPLAPQTRKQSEVSVTLLNPPTARSEANPDGPGILVTCRLRDQRVDVEQWRQWLHRAPEGAKNIQISALYPGLSAVLVLELPLVVWDLLPSSPAVSFVAYTTGRNHISEFRTALLGLDPDDPDTFENESGEEEEPKRTSNRNRESNLKGRRSSKRSQEICSTSSLWPKLFESDRAALYAVEDAPHCLHLAEMRASEDDSMSKAAKIIRAFTQDADSPATRYISDEIEDFCIPASFEALSTGEEVAPDLVAILDERLSPGSHPAMSGMRLLSHGQLYEALASRSVPQLISTELKADHLSPRRRLIYITNLDPAGTLALASTASETQAQALKGFVYKHLSFQSGMDVKLNSSGSQGFQLSFHLPFSAWRQHRTPSFDTRHGGDNQPLRSTKDVSFLDRLQGGQSRTYIHEAQISVMIAGLDNRHWTAYGFFDTYHDGGADSQRDVRVFQSSQGRPDTDPLTGGRHAADSPVWDAREYFLRAMEPCVAEVKEEWQNVGRQVLKALKTRDSNPHQIQRISHQAIPVLEQLTQGLAGTISAWERFKTSDLPYFDLDNNNNNTPSSQPRAMVIKTIENAMQELAALESSLHHQTKTLQSLTSTLQTQKTTQITSRTNTLLLTTTALALLPLTLAAAGALLVNAAPPLTTTTTSSSATRYFIASVVLAGVSAVVFVFVVLVFVNVNWNWNWAAARERVRGAFKWGQRGGGEGVPQQKELMVGDGKVKNGGWQKPTWWLEVRGKGYKTLPEEGRRGRGEEGDDEVDDRGRGLPF</sequence>
<keyword evidence="2" id="KW-1133">Transmembrane helix</keyword>
<feature type="compositionally biased region" description="Basic and acidic residues" evidence="1">
    <location>
        <begin position="1025"/>
        <end position="1035"/>
    </location>
</feature>
<feature type="transmembrane region" description="Helical" evidence="2">
    <location>
        <begin position="896"/>
        <end position="918"/>
    </location>
</feature>
<dbReference type="Proteomes" id="UP001302745">
    <property type="component" value="Unassembled WGS sequence"/>
</dbReference>
<name>A0AAN6VQ90_9PEZI</name>
<keyword evidence="2" id="KW-0472">Membrane</keyword>
<feature type="region of interest" description="Disordered" evidence="1">
    <location>
        <begin position="402"/>
        <end position="439"/>
    </location>
</feature>